<evidence type="ECO:0000256" key="1">
    <source>
        <dbReference type="ARBA" id="ARBA00004651"/>
    </source>
</evidence>
<evidence type="ECO:0000313" key="9">
    <source>
        <dbReference type="EMBL" id="SUE34275.1"/>
    </source>
</evidence>
<dbReference type="Pfam" id="PF07690">
    <property type="entry name" value="MFS_1"/>
    <property type="match status" value="1"/>
</dbReference>
<evidence type="ECO:0000256" key="3">
    <source>
        <dbReference type="ARBA" id="ARBA00022475"/>
    </source>
</evidence>
<dbReference type="PANTHER" id="PTHR42718:SF46">
    <property type="entry name" value="BLR6921 PROTEIN"/>
    <property type="match status" value="1"/>
</dbReference>
<feature type="transmembrane region" description="Helical" evidence="7">
    <location>
        <begin position="49"/>
        <end position="68"/>
    </location>
</feature>
<dbReference type="SUPFAM" id="SSF103473">
    <property type="entry name" value="MFS general substrate transporter"/>
    <property type="match status" value="1"/>
</dbReference>
<organism evidence="9 10">
    <name type="scientific">Rikenella microfusus</name>
    <dbReference type="NCBI Taxonomy" id="28139"/>
    <lineage>
        <taxon>Bacteria</taxon>
        <taxon>Pseudomonadati</taxon>
        <taxon>Bacteroidota</taxon>
        <taxon>Bacteroidia</taxon>
        <taxon>Bacteroidales</taxon>
        <taxon>Rikenellaceae</taxon>
        <taxon>Rikenella</taxon>
    </lineage>
</organism>
<keyword evidence="2" id="KW-0813">Transport</keyword>
<dbReference type="InterPro" id="IPR011701">
    <property type="entry name" value="MFS"/>
</dbReference>
<proteinExistence type="predicted"/>
<feature type="transmembrane region" description="Helical" evidence="7">
    <location>
        <begin position="267"/>
        <end position="292"/>
    </location>
</feature>
<keyword evidence="5 7" id="KW-1133">Transmembrane helix</keyword>
<keyword evidence="4 7" id="KW-0812">Transmembrane</keyword>
<dbReference type="RefSeq" id="WP_027290004.1">
    <property type="nucleotide sequence ID" value="NZ_UGVL01000001.1"/>
</dbReference>
<evidence type="ECO:0000256" key="6">
    <source>
        <dbReference type="ARBA" id="ARBA00023136"/>
    </source>
</evidence>
<feature type="transmembrane region" description="Helical" evidence="7">
    <location>
        <begin position="332"/>
        <end position="352"/>
    </location>
</feature>
<dbReference type="InterPro" id="IPR004638">
    <property type="entry name" value="EmrB-like"/>
</dbReference>
<dbReference type="GO" id="GO:0005886">
    <property type="term" value="C:plasma membrane"/>
    <property type="evidence" value="ECO:0007669"/>
    <property type="project" value="UniProtKB-SubCell"/>
</dbReference>
<feature type="transmembrane region" description="Helical" evidence="7">
    <location>
        <begin position="358"/>
        <end position="384"/>
    </location>
</feature>
<dbReference type="EMBL" id="UGVL01000001">
    <property type="protein sequence ID" value="SUE34275.1"/>
    <property type="molecule type" value="Genomic_DNA"/>
</dbReference>
<dbReference type="Gene3D" id="1.20.1720.10">
    <property type="entry name" value="Multidrug resistance protein D"/>
    <property type="match status" value="1"/>
</dbReference>
<dbReference type="PROSITE" id="PS50850">
    <property type="entry name" value="MFS"/>
    <property type="match status" value="1"/>
</dbReference>
<dbReference type="AlphaFoldDB" id="A0A379MRX9"/>
<feature type="transmembrane region" description="Helical" evidence="7">
    <location>
        <begin position="396"/>
        <end position="416"/>
    </location>
</feature>
<dbReference type="Gene3D" id="1.20.1250.20">
    <property type="entry name" value="MFS general substrate transporter like domains"/>
    <property type="match status" value="1"/>
</dbReference>
<sequence>MDKKTTIRVSLVVAIAFFMQFLDTTAVNTAIPVMADAFATDVVHLSTGVTSYLMALAIFIPVSGWIADRFGTRKVFCGAIAFFILSSVLCGTSQNLVQFVVYRIMQGMAGAMMSPVGRLAVLKVTPKEELPTAMNYITIPALVAPIVGPLVGGYLTTFWSWRWIFYLNVPISIACILLAWRYIPEEEPRKGRTAAKKPFDWGGFVLSGTALAGFMYGVELFSKANVPYWVSLSTVLGSLVVLFFNVWHSGRTAAPLIDYTVMKVRTYAITIWVGSVSRIVIGAFPYLVPLMFQEGFGLSPFESGLLFLSTMVGNLSMKSATVWIIRHFKFRSILLVNGFLVALFTLFTALLLPDTPVWIIVVTLFCSGLVRSMQFSSLTTLAFADIAERKMTSANTLYSTVQQMSTGMGIAVGAVALRFANLIDGGVAGHYTVPDFRLAFIFVAAVGFLHLFGYTLLRPSAGNAVRIRKSGK</sequence>
<feature type="transmembrane region" description="Helical" evidence="7">
    <location>
        <begin position="228"/>
        <end position="247"/>
    </location>
</feature>
<dbReference type="PRINTS" id="PR01036">
    <property type="entry name" value="TCRTETB"/>
</dbReference>
<dbReference type="InterPro" id="IPR036259">
    <property type="entry name" value="MFS_trans_sf"/>
</dbReference>
<reference evidence="9 10" key="1">
    <citation type="submission" date="2018-06" db="EMBL/GenBank/DDBJ databases">
        <authorList>
            <consortium name="Pathogen Informatics"/>
            <person name="Doyle S."/>
        </authorList>
    </citation>
    <scope>NUCLEOTIDE SEQUENCE [LARGE SCALE GENOMIC DNA]</scope>
    <source>
        <strain evidence="9 10">NCTC11190</strain>
    </source>
</reference>
<name>A0A379MRX9_9BACT</name>
<evidence type="ECO:0000256" key="4">
    <source>
        <dbReference type="ARBA" id="ARBA00022692"/>
    </source>
</evidence>
<keyword evidence="6 7" id="KW-0472">Membrane</keyword>
<keyword evidence="3" id="KW-1003">Cell membrane</keyword>
<evidence type="ECO:0000256" key="7">
    <source>
        <dbReference type="SAM" id="Phobius"/>
    </source>
</evidence>
<feature type="transmembrane region" description="Helical" evidence="7">
    <location>
        <begin position="161"/>
        <end position="180"/>
    </location>
</feature>
<comment type="subcellular location">
    <subcellularLocation>
        <location evidence="1">Cell membrane</location>
        <topology evidence="1">Multi-pass membrane protein</topology>
    </subcellularLocation>
</comment>
<feature type="transmembrane region" description="Helical" evidence="7">
    <location>
        <begin position="436"/>
        <end position="457"/>
    </location>
</feature>
<evidence type="ECO:0000313" key="10">
    <source>
        <dbReference type="Proteomes" id="UP000255233"/>
    </source>
</evidence>
<dbReference type="PANTHER" id="PTHR42718">
    <property type="entry name" value="MAJOR FACILITATOR SUPERFAMILY MULTIDRUG TRANSPORTER MFSC"/>
    <property type="match status" value="1"/>
</dbReference>
<dbReference type="NCBIfam" id="TIGR00711">
    <property type="entry name" value="efflux_EmrB"/>
    <property type="match status" value="1"/>
</dbReference>
<dbReference type="OrthoDB" id="9807274at2"/>
<evidence type="ECO:0000259" key="8">
    <source>
        <dbReference type="PROSITE" id="PS50850"/>
    </source>
</evidence>
<feature type="transmembrane region" description="Helical" evidence="7">
    <location>
        <begin position="304"/>
        <end position="325"/>
    </location>
</feature>
<feature type="transmembrane region" description="Helical" evidence="7">
    <location>
        <begin position="201"/>
        <end position="222"/>
    </location>
</feature>
<evidence type="ECO:0000256" key="5">
    <source>
        <dbReference type="ARBA" id="ARBA00022989"/>
    </source>
</evidence>
<gene>
    <name evidence="9" type="primary">hsrA</name>
    <name evidence="9" type="ORF">NCTC11190_01496</name>
</gene>
<dbReference type="InterPro" id="IPR020846">
    <property type="entry name" value="MFS_dom"/>
</dbReference>
<accession>A0A379MRX9</accession>
<evidence type="ECO:0000256" key="2">
    <source>
        <dbReference type="ARBA" id="ARBA00022448"/>
    </source>
</evidence>
<dbReference type="Proteomes" id="UP000255233">
    <property type="component" value="Unassembled WGS sequence"/>
</dbReference>
<keyword evidence="10" id="KW-1185">Reference proteome</keyword>
<feature type="transmembrane region" description="Helical" evidence="7">
    <location>
        <begin position="75"/>
        <end position="94"/>
    </location>
</feature>
<protein>
    <submittedName>
        <fullName evidence="9">High-copy suppressor of rspA</fullName>
    </submittedName>
</protein>
<feature type="domain" description="Major facilitator superfamily (MFS) profile" evidence="8">
    <location>
        <begin position="9"/>
        <end position="462"/>
    </location>
</feature>
<feature type="transmembrane region" description="Helical" evidence="7">
    <location>
        <begin position="133"/>
        <end position="155"/>
    </location>
</feature>
<dbReference type="GO" id="GO:0022857">
    <property type="term" value="F:transmembrane transporter activity"/>
    <property type="evidence" value="ECO:0007669"/>
    <property type="project" value="InterPro"/>
</dbReference>
<dbReference type="STRING" id="880526.GCA_000427365_00065"/>
<feature type="transmembrane region" description="Helical" evidence="7">
    <location>
        <begin position="100"/>
        <end position="121"/>
    </location>
</feature>